<sequence length="126" mass="14545">MSIPSLFFQVENFLITDFKALLSTTKLKLRMSELLPYQKNITLLSRVLCRMLKAESMDTPLPVVIMQECFTIYIRTQEAGMVDYIGEVILSKLMNEWRLMHELAVLRAIYLLGSGMFIMCFNPLGL</sequence>
<keyword evidence="1" id="KW-0812">Transmembrane</keyword>
<dbReference type="Proteomes" id="UP000712600">
    <property type="component" value="Unassembled WGS sequence"/>
</dbReference>
<comment type="caution">
    <text evidence="2">The sequence shown here is derived from an EMBL/GenBank/DDBJ whole genome shotgun (WGS) entry which is preliminary data.</text>
</comment>
<reference evidence="2" key="1">
    <citation type="submission" date="2019-12" db="EMBL/GenBank/DDBJ databases">
        <title>Genome sequencing and annotation of Brassica cretica.</title>
        <authorList>
            <person name="Studholme D.J."/>
            <person name="Sarris P."/>
        </authorList>
    </citation>
    <scope>NUCLEOTIDE SEQUENCE</scope>
    <source>
        <strain evidence="2">PFS-109/04</strain>
        <tissue evidence="2">Leaf</tissue>
    </source>
</reference>
<dbReference type="EMBL" id="QGKX02001347">
    <property type="protein sequence ID" value="KAF3521453.1"/>
    <property type="molecule type" value="Genomic_DNA"/>
</dbReference>
<evidence type="ECO:0000256" key="1">
    <source>
        <dbReference type="SAM" id="Phobius"/>
    </source>
</evidence>
<evidence type="ECO:0000313" key="3">
    <source>
        <dbReference type="Proteomes" id="UP000712600"/>
    </source>
</evidence>
<dbReference type="AlphaFoldDB" id="A0A8S9PD73"/>
<evidence type="ECO:0000313" key="2">
    <source>
        <dbReference type="EMBL" id="KAF3521453.1"/>
    </source>
</evidence>
<feature type="transmembrane region" description="Helical" evidence="1">
    <location>
        <begin position="104"/>
        <end position="124"/>
    </location>
</feature>
<keyword evidence="1" id="KW-1133">Transmembrane helix</keyword>
<gene>
    <name evidence="2" type="ORF">F2Q69_00049861</name>
</gene>
<name>A0A8S9PD73_BRACR</name>
<accession>A0A8S9PD73</accession>
<organism evidence="2 3">
    <name type="scientific">Brassica cretica</name>
    <name type="common">Mustard</name>
    <dbReference type="NCBI Taxonomy" id="69181"/>
    <lineage>
        <taxon>Eukaryota</taxon>
        <taxon>Viridiplantae</taxon>
        <taxon>Streptophyta</taxon>
        <taxon>Embryophyta</taxon>
        <taxon>Tracheophyta</taxon>
        <taxon>Spermatophyta</taxon>
        <taxon>Magnoliopsida</taxon>
        <taxon>eudicotyledons</taxon>
        <taxon>Gunneridae</taxon>
        <taxon>Pentapetalae</taxon>
        <taxon>rosids</taxon>
        <taxon>malvids</taxon>
        <taxon>Brassicales</taxon>
        <taxon>Brassicaceae</taxon>
        <taxon>Brassiceae</taxon>
        <taxon>Brassica</taxon>
    </lineage>
</organism>
<proteinExistence type="predicted"/>
<keyword evidence="1" id="KW-0472">Membrane</keyword>
<protein>
    <submittedName>
        <fullName evidence="2">Uncharacterized protein</fullName>
    </submittedName>
</protein>